<dbReference type="OrthoDB" id="205869at2157"/>
<dbReference type="Proteomes" id="UP000199062">
    <property type="component" value="Unassembled WGS sequence"/>
</dbReference>
<evidence type="ECO:0000259" key="2">
    <source>
        <dbReference type="Pfam" id="PF25231"/>
    </source>
</evidence>
<evidence type="ECO:0000313" key="4">
    <source>
        <dbReference type="Proteomes" id="UP000199062"/>
    </source>
</evidence>
<protein>
    <recommendedName>
        <fullName evidence="2">DUF7847 domain-containing protein</fullName>
    </recommendedName>
</protein>
<feature type="transmembrane region" description="Helical" evidence="1">
    <location>
        <begin position="213"/>
        <end position="237"/>
    </location>
</feature>
<dbReference type="InterPro" id="IPR057169">
    <property type="entry name" value="DUF7847"/>
</dbReference>
<dbReference type="STRING" id="767519.SAMN05216559_2012"/>
<keyword evidence="4" id="KW-1185">Reference proteome</keyword>
<feature type="transmembrane region" description="Helical" evidence="1">
    <location>
        <begin position="174"/>
        <end position="207"/>
    </location>
</feature>
<reference evidence="3 4" key="1">
    <citation type="submission" date="2016-10" db="EMBL/GenBank/DDBJ databases">
        <authorList>
            <person name="de Groot N.N."/>
        </authorList>
    </citation>
    <scope>NUCLEOTIDE SEQUENCE [LARGE SCALE GENOMIC DNA]</scope>
    <source>
        <strain evidence="3 4">CGMCC 1.10457</strain>
    </source>
</reference>
<feature type="transmembrane region" description="Helical" evidence="1">
    <location>
        <begin position="104"/>
        <end position="124"/>
    </location>
</feature>
<dbReference type="AlphaFoldDB" id="A0A1I6L4D6"/>
<name>A0A1I6L4D6_9EURY</name>
<keyword evidence="1" id="KW-0472">Membrane</keyword>
<organism evidence="3 4">
    <name type="scientific">Halomicrobium zhouii</name>
    <dbReference type="NCBI Taxonomy" id="767519"/>
    <lineage>
        <taxon>Archaea</taxon>
        <taxon>Methanobacteriati</taxon>
        <taxon>Methanobacteriota</taxon>
        <taxon>Stenosarchaea group</taxon>
        <taxon>Halobacteria</taxon>
        <taxon>Halobacteriales</taxon>
        <taxon>Haloarculaceae</taxon>
        <taxon>Halomicrobium</taxon>
    </lineage>
</organism>
<dbReference type="RefSeq" id="WP_089816358.1">
    <property type="nucleotide sequence ID" value="NZ_FOZK01000002.1"/>
</dbReference>
<evidence type="ECO:0000256" key="1">
    <source>
        <dbReference type="SAM" id="Phobius"/>
    </source>
</evidence>
<feature type="transmembrane region" description="Helical" evidence="1">
    <location>
        <begin position="130"/>
        <end position="153"/>
    </location>
</feature>
<feature type="domain" description="DUF7847" evidence="2">
    <location>
        <begin position="3"/>
        <end position="235"/>
    </location>
</feature>
<sequence length="260" mass="26860">MSLPIGTALKDGFAKTASRAGAILIAAYLVVNGVYLVSVMSTIRAYAAQNGAPMTGATGLALDLPLSVAGALLALSGVLLLYLPIVTIRTFVADERQSVRSEHLTGGVLFALLNLVVGGIVYGIAVFIGLVLLVVPGVFLMVALAFMQVFIVVEGDNFVAAMRKSWRLTEGDRFALFALGAVIVGLSFALWIVLTIGSFVVAFAGISQAVLSVAQLVITIPVSLYTLAVLASAFNLLRGDAGDLDGGESTTTPDTPSTPA</sequence>
<evidence type="ECO:0000313" key="3">
    <source>
        <dbReference type="EMBL" id="SFR98319.1"/>
    </source>
</evidence>
<proteinExistence type="predicted"/>
<gene>
    <name evidence="3" type="ORF">SAMN05216559_2012</name>
</gene>
<feature type="transmembrane region" description="Helical" evidence="1">
    <location>
        <begin position="66"/>
        <end position="92"/>
    </location>
</feature>
<dbReference type="EMBL" id="FOZK01000002">
    <property type="protein sequence ID" value="SFR98319.1"/>
    <property type="molecule type" value="Genomic_DNA"/>
</dbReference>
<feature type="transmembrane region" description="Helical" evidence="1">
    <location>
        <begin position="21"/>
        <end position="46"/>
    </location>
</feature>
<keyword evidence="1" id="KW-1133">Transmembrane helix</keyword>
<dbReference type="Pfam" id="PF25231">
    <property type="entry name" value="DUF7847"/>
    <property type="match status" value="1"/>
</dbReference>
<accession>A0A1I6L4D6</accession>
<keyword evidence="1" id="KW-0812">Transmembrane</keyword>